<dbReference type="AlphaFoldDB" id="A0A484FU81"/>
<evidence type="ECO:0000313" key="2">
    <source>
        <dbReference type="EMBL" id="TDZ20577.1"/>
    </source>
</evidence>
<feature type="region of interest" description="Disordered" evidence="1">
    <location>
        <begin position="39"/>
        <end position="70"/>
    </location>
</feature>
<keyword evidence="3" id="KW-1185">Reference proteome</keyword>
<accession>A0A484FU81</accession>
<name>A0A484FU81_COLOR</name>
<gene>
    <name evidence="2" type="ORF">Cob_v006366</name>
</gene>
<sequence length="70" mass="7437">MAVAVPRSRPTSAPTCSGGAQYVSVGSASFQIRYTSKDGESRPFLVSDPPRPSEVIPPQHPVEAERILNG</sequence>
<comment type="caution">
    <text evidence="2">The sequence shown here is derived from an EMBL/GenBank/DDBJ whole genome shotgun (WGS) entry which is preliminary data.</text>
</comment>
<feature type="region of interest" description="Disordered" evidence="1">
    <location>
        <begin position="1"/>
        <end position="20"/>
    </location>
</feature>
<dbReference type="Proteomes" id="UP000014480">
    <property type="component" value="Unassembled WGS sequence"/>
</dbReference>
<proteinExistence type="predicted"/>
<protein>
    <submittedName>
        <fullName evidence="2">Uncharacterized protein</fullName>
    </submittedName>
</protein>
<evidence type="ECO:0000256" key="1">
    <source>
        <dbReference type="SAM" id="MobiDB-lite"/>
    </source>
</evidence>
<dbReference type="EMBL" id="AMCV02000017">
    <property type="protein sequence ID" value="TDZ20577.1"/>
    <property type="molecule type" value="Genomic_DNA"/>
</dbReference>
<reference evidence="3" key="1">
    <citation type="journal article" date="2013" name="New Phytol.">
        <title>Comparative genomic and transcriptomic analyses reveal the hemibiotrophic stage shift of Colletotrichum fungi.</title>
        <authorList>
            <person name="Gan P."/>
            <person name="Ikeda K."/>
            <person name="Irieda H."/>
            <person name="Narusaka M."/>
            <person name="O'Connell R.J."/>
            <person name="Narusaka Y."/>
            <person name="Takano Y."/>
            <person name="Kubo Y."/>
            <person name="Shirasu K."/>
        </authorList>
    </citation>
    <scope>NUCLEOTIDE SEQUENCE [LARGE SCALE GENOMIC DNA]</scope>
    <source>
        <strain evidence="3">104-T / ATCC 96160 / CBS 514.97 / LARS 414 / MAFF 240422</strain>
    </source>
</reference>
<organism evidence="2 3">
    <name type="scientific">Colletotrichum orbiculare (strain 104-T / ATCC 96160 / CBS 514.97 / LARS 414 / MAFF 240422)</name>
    <name type="common">Cucumber anthracnose fungus</name>
    <name type="synonym">Colletotrichum lagenarium</name>
    <dbReference type="NCBI Taxonomy" id="1213857"/>
    <lineage>
        <taxon>Eukaryota</taxon>
        <taxon>Fungi</taxon>
        <taxon>Dikarya</taxon>
        <taxon>Ascomycota</taxon>
        <taxon>Pezizomycotina</taxon>
        <taxon>Sordariomycetes</taxon>
        <taxon>Hypocreomycetidae</taxon>
        <taxon>Glomerellales</taxon>
        <taxon>Glomerellaceae</taxon>
        <taxon>Colletotrichum</taxon>
        <taxon>Colletotrichum orbiculare species complex</taxon>
    </lineage>
</organism>
<reference evidence="3" key="2">
    <citation type="journal article" date="2019" name="Mol. Plant Microbe Interact.">
        <title>Genome sequence resources for four phytopathogenic fungi from the Colletotrichum orbiculare species complex.</title>
        <authorList>
            <person name="Gan P."/>
            <person name="Tsushima A."/>
            <person name="Narusaka M."/>
            <person name="Narusaka Y."/>
            <person name="Takano Y."/>
            <person name="Kubo Y."/>
            <person name="Shirasu K."/>
        </authorList>
    </citation>
    <scope>GENOME REANNOTATION</scope>
    <source>
        <strain evidence="3">104-T / ATCC 96160 / CBS 514.97 / LARS 414 / MAFF 240422</strain>
    </source>
</reference>
<evidence type="ECO:0000313" key="3">
    <source>
        <dbReference type="Proteomes" id="UP000014480"/>
    </source>
</evidence>